<accession>A0AAV0Y6C8</accession>
<protein>
    <recommendedName>
        <fullName evidence="3">TTF-type domain-containing protein</fullName>
    </recommendedName>
</protein>
<evidence type="ECO:0000313" key="1">
    <source>
        <dbReference type="EMBL" id="CAI6376033.1"/>
    </source>
</evidence>
<evidence type="ECO:0000313" key="2">
    <source>
        <dbReference type="Proteomes" id="UP001160148"/>
    </source>
</evidence>
<comment type="caution">
    <text evidence="1">The sequence shown here is derived from an EMBL/GenBank/DDBJ whole genome shotgun (WGS) entry which is preliminary data.</text>
</comment>
<dbReference type="EMBL" id="CARXXK010001414">
    <property type="protein sequence ID" value="CAI6376033.1"/>
    <property type="molecule type" value="Genomic_DNA"/>
</dbReference>
<evidence type="ECO:0008006" key="3">
    <source>
        <dbReference type="Google" id="ProtNLM"/>
    </source>
</evidence>
<sequence>MEIVETEVETCSNIDNGDSNLKKYNSTAIENERENLNSDNDVNASKQDNEKNQVNTIENVDTMEIVETSSNIDNEATDMFIKPRSINFTSFWSFHPHQPKTNIPFRPSKLYNRKDGGHRKWISYCVKKKALFCNICLCYGDGSGSFSKGFSVWKHVYERVSDHEETITHKLNVDAHLMKKQFSSVDSLLTHGLGSIRKIQVENNRNVLLRLIDVLKLIGKRGLSYRGKTNEAAYSLDDSSLDHGNFLEITLLISKYDSLLKSHLDKVVKKSLKCHNSGAQQGGGQVTFLSKTTINYILEIIAKNIKFTISNEVKDAVIYSVQLDTTQDVQINAQ</sequence>
<dbReference type="AlphaFoldDB" id="A0AAV0Y6C8"/>
<dbReference type="PANTHER" id="PTHR45749:SF21">
    <property type="entry name" value="DUF4371 DOMAIN-CONTAINING PROTEIN"/>
    <property type="match status" value="1"/>
</dbReference>
<organism evidence="1 2">
    <name type="scientific">Macrosiphum euphorbiae</name>
    <name type="common">potato aphid</name>
    <dbReference type="NCBI Taxonomy" id="13131"/>
    <lineage>
        <taxon>Eukaryota</taxon>
        <taxon>Metazoa</taxon>
        <taxon>Ecdysozoa</taxon>
        <taxon>Arthropoda</taxon>
        <taxon>Hexapoda</taxon>
        <taxon>Insecta</taxon>
        <taxon>Pterygota</taxon>
        <taxon>Neoptera</taxon>
        <taxon>Paraneoptera</taxon>
        <taxon>Hemiptera</taxon>
        <taxon>Sternorrhyncha</taxon>
        <taxon>Aphidomorpha</taxon>
        <taxon>Aphidoidea</taxon>
        <taxon>Aphididae</taxon>
        <taxon>Macrosiphini</taxon>
        <taxon>Macrosiphum</taxon>
    </lineage>
</organism>
<name>A0AAV0Y6C8_9HEMI</name>
<dbReference type="PANTHER" id="PTHR45749">
    <property type="match status" value="1"/>
</dbReference>
<dbReference type="Proteomes" id="UP001160148">
    <property type="component" value="Unassembled WGS sequence"/>
</dbReference>
<gene>
    <name evidence="1" type="ORF">MEUPH1_LOCUS29457</name>
</gene>
<keyword evidence="2" id="KW-1185">Reference proteome</keyword>
<proteinExistence type="predicted"/>
<reference evidence="1 2" key="1">
    <citation type="submission" date="2023-01" db="EMBL/GenBank/DDBJ databases">
        <authorList>
            <person name="Whitehead M."/>
        </authorList>
    </citation>
    <scope>NUCLEOTIDE SEQUENCE [LARGE SCALE GENOMIC DNA]</scope>
</reference>